<organism evidence="1 2">
    <name type="scientific">Lacrimispora xylanolytica</name>
    <dbReference type="NCBI Taxonomy" id="29375"/>
    <lineage>
        <taxon>Bacteria</taxon>
        <taxon>Bacillati</taxon>
        <taxon>Bacillota</taxon>
        <taxon>Clostridia</taxon>
        <taxon>Lachnospirales</taxon>
        <taxon>Lachnospiraceae</taxon>
        <taxon>Lacrimispora</taxon>
    </lineage>
</organism>
<dbReference type="InterPro" id="IPR036412">
    <property type="entry name" value="HAD-like_sf"/>
</dbReference>
<dbReference type="NCBIfam" id="TIGR01549">
    <property type="entry name" value="HAD-SF-IA-v1"/>
    <property type="match status" value="1"/>
</dbReference>
<dbReference type="InterPro" id="IPR041492">
    <property type="entry name" value="HAD_2"/>
</dbReference>
<dbReference type="PANTHER" id="PTHR43434">
    <property type="entry name" value="PHOSPHOGLYCOLATE PHOSPHATASE"/>
    <property type="match status" value="1"/>
</dbReference>
<keyword evidence="1" id="KW-0378">Hydrolase</keyword>
<evidence type="ECO:0000313" key="1">
    <source>
        <dbReference type="EMBL" id="WAJ25593.1"/>
    </source>
</evidence>
<gene>
    <name evidence="1" type="ORF">OW255_08805</name>
</gene>
<sequence>MYKCCIFDLDGTVLDTIASLSHSVSLAMAHFGYGPVDEEHTKKFVGDGYKKLVERALIYSGDEALVHYEEALSVYEKIFEENCLYEIKPYDGIPELLRFLKEKEIKLGILTNKNRVRAVECVETCFEPGYFDLIVGDGDGISLKPDPAGALFMAESFHVKPSECLYFGDTNTDMKTGIHAGIDTVGVTWGFRDQKELETFHPSFIIDHPEKIKHIFA</sequence>
<dbReference type="InterPro" id="IPR023214">
    <property type="entry name" value="HAD_sf"/>
</dbReference>
<dbReference type="PANTHER" id="PTHR43434:SF1">
    <property type="entry name" value="PHOSPHOGLYCOLATE PHOSPHATASE"/>
    <property type="match status" value="1"/>
</dbReference>
<dbReference type="Proteomes" id="UP001163115">
    <property type="component" value="Chromosome"/>
</dbReference>
<dbReference type="SFLD" id="SFLDS00003">
    <property type="entry name" value="Haloacid_Dehalogenase"/>
    <property type="match status" value="1"/>
</dbReference>
<reference evidence="1" key="1">
    <citation type="submission" date="2022-11" db="EMBL/GenBank/DDBJ databases">
        <title>Lacrimispora xylanolytica sy1, complete genome.</title>
        <authorList>
            <person name="Choi S."/>
        </authorList>
    </citation>
    <scope>NUCLEOTIDE SEQUENCE</scope>
    <source>
        <strain evidence="1">Sy1</strain>
    </source>
</reference>
<dbReference type="InterPro" id="IPR023198">
    <property type="entry name" value="PGP-like_dom2"/>
</dbReference>
<dbReference type="Gene3D" id="1.10.150.240">
    <property type="entry name" value="Putative phosphatase, domain 2"/>
    <property type="match status" value="1"/>
</dbReference>
<keyword evidence="2" id="KW-1185">Reference proteome</keyword>
<dbReference type="Pfam" id="PF13419">
    <property type="entry name" value="HAD_2"/>
    <property type="match status" value="1"/>
</dbReference>
<dbReference type="GO" id="GO:0016787">
    <property type="term" value="F:hydrolase activity"/>
    <property type="evidence" value="ECO:0007669"/>
    <property type="project" value="UniProtKB-KW"/>
</dbReference>
<accession>A0ABY7AIG0</accession>
<dbReference type="InterPro" id="IPR050155">
    <property type="entry name" value="HAD-like_hydrolase_sf"/>
</dbReference>
<dbReference type="EMBL" id="CP113524">
    <property type="protein sequence ID" value="WAJ25593.1"/>
    <property type="molecule type" value="Genomic_DNA"/>
</dbReference>
<dbReference type="NCBIfam" id="TIGR01509">
    <property type="entry name" value="HAD-SF-IA-v3"/>
    <property type="match status" value="1"/>
</dbReference>
<dbReference type="Gene3D" id="3.40.50.1000">
    <property type="entry name" value="HAD superfamily/HAD-like"/>
    <property type="match status" value="1"/>
</dbReference>
<dbReference type="RefSeq" id="WP_024836283.1">
    <property type="nucleotide sequence ID" value="NZ_CP113524.1"/>
</dbReference>
<evidence type="ECO:0000313" key="2">
    <source>
        <dbReference type="Proteomes" id="UP001163115"/>
    </source>
</evidence>
<dbReference type="InterPro" id="IPR006439">
    <property type="entry name" value="HAD-SF_hydro_IA"/>
</dbReference>
<dbReference type="SUPFAM" id="SSF56784">
    <property type="entry name" value="HAD-like"/>
    <property type="match status" value="1"/>
</dbReference>
<proteinExistence type="predicted"/>
<protein>
    <submittedName>
        <fullName evidence="1">HAD family hydrolase</fullName>
    </submittedName>
</protein>
<dbReference type="SFLD" id="SFLDG01129">
    <property type="entry name" value="C1.5:_HAD__Beta-PGM__Phosphata"/>
    <property type="match status" value="1"/>
</dbReference>
<name>A0ABY7AIG0_9FIRM</name>
<dbReference type="SFLD" id="SFLDG01135">
    <property type="entry name" value="C1.5.6:_HAD__Beta-PGM__Phospha"/>
    <property type="match status" value="1"/>
</dbReference>